<organism evidence="1 2">
    <name type="scientific">Solanum verrucosum</name>
    <dbReference type="NCBI Taxonomy" id="315347"/>
    <lineage>
        <taxon>Eukaryota</taxon>
        <taxon>Viridiplantae</taxon>
        <taxon>Streptophyta</taxon>
        <taxon>Embryophyta</taxon>
        <taxon>Tracheophyta</taxon>
        <taxon>Spermatophyta</taxon>
        <taxon>Magnoliopsida</taxon>
        <taxon>eudicotyledons</taxon>
        <taxon>Gunneridae</taxon>
        <taxon>Pentapetalae</taxon>
        <taxon>asterids</taxon>
        <taxon>lamiids</taxon>
        <taxon>Solanales</taxon>
        <taxon>Solanaceae</taxon>
        <taxon>Solanoideae</taxon>
        <taxon>Solaneae</taxon>
        <taxon>Solanum</taxon>
    </lineage>
</organism>
<proteinExistence type="predicted"/>
<accession>A0AAF0TVQ9</accession>
<dbReference type="Proteomes" id="UP001234989">
    <property type="component" value="Chromosome 4"/>
</dbReference>
<dbReference type="Gene3D" id="1.10.520.10">
    <property type="match status" value="1"/>
</dbReference>
<keyword evidence="2" id="KW-1185">Reference proteome</keyword>
<evidence type="ECO:0000313" key="2">
    <source>
        <dbReference type="Proteomes" id="UP001234989"/>
    </source>
</evidence>
<gene>
    <name evidence="1" type="ORF">MTR67_020348</name>
</gene>
<dbReference type="EMBL" id="CP133615">
    <property type="protein sequence ID" value="WMV26963.1"/>
    <property type="molecule type" value="Genomic_DNA"/>
</dbReference>
<sequence>MHHHHNSSTTHIKATNYLEYLHKDVPLPPLHYLSFPLVSVHVDLITTVTKLSSLGQVINYEAYTYPPRKIDVTKLKL</sequence>
<name>A0AAF0TVQ9_SOLVR</name>
<reference evidence="1" key="1">
    <citation type="submission" date="2023-08" db="EMBL/GenBank/DDBJ databases">
        <title>A de novo genome assembly of Solanum verrucosum Schlechtendal, a Mexican diploid species geographically isolated from the other diploid A-genome species in potato relatives.</title>
        <authorList>
            <person name="Hosaka K."/>
        </authorList>
    </citation>
    <scope>NUCLEOTIDE SEQUENCE</scope>
    <source>
        <tissue evidence="1">Young leaves</tissue>
    </source>
</reference>
<dbReference type="AlphaFoldDB" id="A0AAF0TVQ9"/>
<protein>
    <submittedName>
        <fullName evidence="1">Uncharacterized protein</fullName>
    </submittedName>
</protein>
<evidence type="ECO:0000313" key="1">
    <source>
        <dbReference type="EMBL" id="WMV26963.1"/>
    </source>
</evidence>